<accession>A0A060UPE8</accession>
<gene>
    <name evidence="6" type="ORF">AFERRI_10528</name>
    <name evidence="5" type="ORF">AFERRI_400248</name>
</gene>
<reference evidence="5" key="1">
    <citation type="submission" date="2014-03" db="EMBL/GenBank/DDBJ databases">
        <authorList>
            <person name="Genoscope - CEA"/>
        </authorList>
    </citation>
    <scope>NUCLEOTIDE SEQUENCE [LARGE SCALE GENOMIC DNA]</scope>
    <source>
        <strain evidence="5">CF27</strain>
    </source>
</reference>
<dbReference type="Pfam" id="PF13007">
    <property type="entry name" value="LZ_Tnp_IS66"/>
    <property type="match status" value="1"/>
</dbReference>
<dbReference type="InterPro" id="IPR052344">
    <property type="entry name" value="Transposase-related"/>
</dbReference>
<evidence type="ECO:0000259" key="4">
    <source>
        <dbReference type="Pfam" id="PF13817"/>
    </source>
</evidence>
<feature type="domain" description="Transposase TnpC homeodomain" evidence="3">
    <location>
        <begin position="78"/>
        <end position="132"/>
    </location>
</feature>
<reference evidence="5" key="2">
    <citation type="submission" date="2014-07" db="EMBL/GenBank/DDBJ databases">
        <title>Initial genome analysis of the psychrotolerant acidophile Acidithiobacillus ferrivorans CF27: insights into iron and sulfur oxidation pathways and into biofilm formation.</title>
        <authorList>
            <person name="Talla E."/>
            <person name="Hedrich S."/>
            <person name="Mangenot S."/>
            <person name="Ji B."/>
            <person name="Johnson D.B."/>
            <person name="Barbe V."/>
            <person name="Bonnefoy V."/>
        </authorList>
    </citation>
    <scope>NUCLEOTIDE SEQUENCE [LARGE SCALE GENOMIC DNA]</scope>
    <source>
        <strain evidence="5">CF27</strain>
    </source>
</reference>
<organism evidence="5">
    <name type="scientific">Acidithiobacillus ferrivorans</name>
    <dbReference type="NCBI Taxonomy" id="160808"/>
    <lineage>
        <taxon>Bacteria</taxon>
        <taxon>Pseudomonadati</taxon>
        <taxon>Pseudomonadota</taxon>
        <taxon>Acidithiobacillia</taxon>
        <taxon>Acidithiobacillales</taxon>
        <taxon>Acidithiobacillaceae</taxon>
        <taxon>Acidithiobacillus</taxon>
    </lineage>
</organism>
<feature type="domain" description="Transposase IS66 C-terminal" evidence="4">
    <location>
        <begin position="514"/>
        <end position="550"/>
    </location>
</feature>
<evidence type="ECO:0000259" key="3">
    <source>
        <dbReference type="Pfam" id="PF13007"/>
    </source>
</evidence>
<dbReference type="EMBL" id="CCCS020000035">
    <property type="protein sequence ID" value="CDQ10467.1"/>
    <property type="molecule type" value="Genomic_DNA"/>
</dbReference>
<evidence type="ECO:0000313" key="5">
    <source>
        <dbReference type="EMBL" id="CDQ10467.1"/>
    </source>
</evidence>
<protein>
    <submittedName>
        <fullName evidence="5">Transposase</fullName>
    </submittedName>
</protein>
<name>A0A060UPE8_9PROT</name>
<proteinExistence type="predicted"/>
<dbReference type="EMBL" id="LT841305">
    <property type="protein sequence ID" value="SMH64495.1"/>
    <property type="molecule type" value="Genomic_DNA"/>
</dbReference>
<evidence type="ECO:0000256" key="1">
    <source>
        <dbReference type="SAM" id="Coils"/>
    </source>
</evidence>
<feature type="coiled-coil region" evidence="1">
    <location>
        <begin position="61"/>
        <end position="88"/>
    </location>
</feature>
<dbReference type="InterPro" id="IPR039552">
    <property type="entry name" value="IS66_C"/>
</dbReference>
<dbReference type="AlphaFoldDB" id="A0A060UPE8"/>
<evidence type="ECO:0000313" key="7">
    <source>
        <dbReference type="Proteomes" id="UP000193925"/>
    </source>
</evidence>
<evidence type="ECO:0000259" key="2">
    <source>
        <dbReference type="Pfam" id="PF03050"/>
    </source>
</evidence>
<sequence>MRNNQSFLWTKVPVIDTILLMKATTAAALFPTPLSLEQAAAFTPQQVLMAVQGWQIAEQQAAAFQQQLTAFKEQIDALKHQLDWFKRQTFGQKSEKRIPEAPANQLSLDETMEMEAAASPATSPTRLVPAHQRKVLRSAEDKAEAVPFFDENRVPVETIEVPNPEIAGLTPEQYTVIGSKETYRLAQQPGSYVVIKYIRPVIKRLDTQTISCPPAPVGVLEGSRADVSFAAGMIVEKFLYHLPLYRLHQRLQDMGFTLSRVWLTQLMQRIVSLLEPIYNAQFDSIRASRVKAMDETPIKAGLQGPGKMKQGYFWPVYGERDEICFPYCESRRAEHVDQLLGLTAPSGAVLITDGYAAYSRYEKKTEGLTHAQCWAHTRREFFESQDADPQRAAVALEMIGSIYAVEAEIREQGLKGAKKQDVRLTKAKPLVEEFFTWVADTAADTGLLPSNPMSKALAYAHKRRAGLEVFLSDADVPIDTNHLERGLRVIPMGRKAWLFCWTELGAKQVGIVQSLLTTCRLHDINPYDYLVDVLQRVGQHPSSRVAELTPRLWKKHFAANPLRSDLYNISN</sequence>
<dbReference type="PANTHER" id="PTHR33678">
    <property type="entry name" value="BLL1576 PROTEIN"/>
    <property type="match status" value="1"/>
</dbReference>
<reference evidence="6 7" key="3">
    <citation type="submission" date="2017-03" db="EMBL/GenBank/DDBJ databases">
        <authorList>
            <person name="Regsiter A."/>
            <person name="William W."/>
        </authorList>
    </citation>
    <scope>NUCLEOTIDE SEQUENCE [LARGE SCALE GENOMIC DNA]</scope>
    <source>
        <strain evidence="6">PRJEB5721</strain>
    </source>
</reference>
<dbReference type="Proteomes" id="UP000193925">
    <property type="component" value="Chromosome AFERRI"/>
</dbReference>
<keyword evidence="1" id="KW-0175">Coiled coil</keyword>
<evidence type="ECO:0000313" key="6">
    <source>
        <dbReference type="EMBL" id="SMH64495.1"/>
    </source>
</evidence>
<dbReference type="InterPro" id="IPR024463">
    <property type="entry name" value="Transposase_TnpC_homeodom"/>
</dbReference>
<dbReference type="NCBIfam" id="NF033517">
    <property type="entry name" value="transpos_IS66"/>
    <property type="match status" value="1"/>
</dbReference>
<keyword evidence="7" id="KW-1185">Reference proteome</keyword>
<dbReference type="Pfam" id="PF13817">
    <property type="entry name" value="DDE_Tnp_IS66_C"/>
    <property type="match status" value="1"/>
</dbReference>
<dbReference type="InterPro" id="IPR004291">
    <property type="entry name" value="Transposase_IS66_central"/>
</dbReference>
<feature type="domain" description="Transposase IS66 central" evidence="2">
    <location>
        <begin position="223"/>
        <end position="507"/>
    </location>
</feature>
<dbReference type="Pfam" id="PF03050">
    <property type="entry name" value="DDE_Tnp_IS66"/>
    <property type="match status" value="1"/>
</dbReference>
<dbReference type="PANTHER" id="PTHR33678:SF1">
    <property type="entry name" value="BLL1576 PROTEIN"/>
    <property type="match status" value="1"/>
</dbReference>